<dbReference type="AlphaFoldDB" id="A0AAE9ZCQ3"/>
<dbReference type="EC" id="3.4.21.26" evidence="3"/>
<dbReference type="SUPFAM" id="SSF53474">
    <property type="entry name" value="alpha/beta-Hydrolases"/>
    <property type="match status" value="1"/>
</dbReference>
<evidence type="ECO:0000313" key="10">
    <source>
        <dbReference type="Proteomes" id="UP001214043"/>
    </source>
</evidence>
<dbReference type="GO" id="GO:0004252">
    <property type="term" value="F:serine-type endopeptidase activity"/>
    <property type="evidence" value="ECO:0007669"/>
    <property type="project" value="UniProtKB-EC"/>
</dbReference>
<dbReference type="Pfam" id="PF02897">
    <property type="entry name" value="Peptidase_S9_N"/>
    <property type="match status" value="1"/>
</dbReference>
<evidence type="ECO:0000256" key="3">
    <source>
        <dbReference type="ARBA" id="ARBA00011897"/>
    </source>
</evidence>
<dbReference type="InterPro" id="IPR001375">
    <property type="entry name" value="Peptidase_S9_cat"/>
</dbReference>
<name>A0AAE9ZCQ3_9PROT</name>
<dbReference type="KEGG" id="hfl:PUV54_11410"/>
<dbReference type="PROSITE" id="PS00708">
    <property type="entry name" value="PRO_ENDOPEP_SER"/>
    <property type="match status" value="1"/>
</dbReference>
<dbReference type="GO" id="GO:0006508">
    <property type="term" value="P:proteolysis"/>
    <property type="evidence" value="ECO:0007669"/>
    <property type="project" value="UniProtKB-KW"/>
</dbReference>
<dbReference type="InterPro" id="IPR051167">
    <property type="entry name" value="Prolyl_oligopep/macrocyclase"/>
</dbReference>
<dbReference type="SUPFAM" id="SSF50993">
    <property type="entry name" value="Peptidase/esterase 'gauge' domain"/>
    <property type="match status" value="1"/>
</dbReference>
<feature type="domain" description="Peptidase S9A N-terminal" evidence="8">
    <location>
        <begin position="6"/>
        <end position="410"/>
    </location>
</feature>
<comment type="similarity">
    <text evidence="2">Belongs to the peptidase S9A family.</text>
</comment>
<dbReference type="Pfam" id="PF00326">
    <property type="entry name" value="Peptidase_S9"/>
    <property type="match status" value="1"/>
</dbReference>
<organism evidence="9 10">
    <name type="scientific">Hyphococcus flavus</name>
    <dbReference type="NCBI Taxonomy" id="1866326"/>
    <lineage>
        <taxon>Bacteria</taxon>
        <taxon>Pseudomonadati</taxon>
        <taxon>Pseudomonadota</taxon>
        <taxon>Alphaproteobacteria</taxon>
        <taxon>Parvularculales</taxon>
        <taxon>Parvularculaceae</taxon>
        <taxon>Hyphococcus</taxon>
    </lineage>
</organism>
<protein>
    <recommendedName>
        <fullName evidence="3">prolyl oligopeptidase</fullName>
        <ecNumber evidence="3">3.4.21.26</ecNumber>
    </recommendedName>
</protein>
<dbReference type="GO" id="GO:0005829">
    <property type="term" value="C:cytosol"/>
    <property type="evidence" value="ECO:0007669"/>
    <property type="project" value="TreeGrafter"/>
</dbReference>
<accession>A0AAE9ZCQ3</accession>
<evidence type="ECO:0000256" key="1">
    <source>
        <dbReference type="ARBA" id="ARBA00001070"/>
    </source>
</evidence>
<dbReference type="GO" id="GO:0070012">
    <property type="term" value="F:oligopeptidase activity"/>
    <property type="evidence" value="ECO:0007669"/>
    <property type="project" value="TreeGrafter"/>
</dbReference>
<proteinExistence type="inferred from homology"/>
<dbReference type="RefSeq" id="WP_274492364.1">
    <property type="nucleotide sequence ID" value="NZ_CP118166.1"/>
</dbReference>
<dbReference type="Gene3D" id="3.40.50.1820">
    <property type="entry name" value="alpha/beta hydrolase"/>
    <property type="match status" value="1"/>
</dbReference>
<keyword evidence="6" id="KW-0720">Serine protease</keyword>
<evidence type="ECO:0000256" key="4">
    <source>
        <dbReference type="ARBA" id="ARBA00022670"/>
    </source>
</evidence>
<dbReference type="PANTHER" id="PTHR42881:SF2">
    <property type="entry name" value="PROLYL ENDOPEPTIDASE"/>
    <property type="match status" value="1"/>
</dbReference>
<keyword evidence="10" id="KW-1185">Reference proteome</keyword>
<evidence type="ECO:0000256" key="2">
    <source>
        <dbReference type="ARBA" id="ARBA00005228"/>
    </source>
</evidence>
<evidence type="ECO:0000256" key="6">
    <source>
        <dbReference type="ARBA" id="ARBA00022825"/>
    </source>
</evidence>
<feature type="domain" description="Peptidase S9 prolyl oligopeptidase catalytic" evidence="7">
    <location>
        <begin position="468"/>
        <end position="680"/>
    </location>
</feature>
<evidence type="ECO:0000313" key="9">
    <source>
        <dbReference type="EMBL" id="WDI30562.1"/>
    </source>
</evidence>
<evidence type="ECO:0000259" key="8">
    <source>
        <dbReference type="Pfam" id="PF02897"/>
    </source>
</evidence>
<comment type="catalytic activity">
    <reaction evidence="1">
        <text>Hydrolysis of Pro-|-Xaa &gt;&gt; Ala-|-Xaa in oligopeptides.</text>
        <dbReference type="EC" id="3.4.21.26"/>
    </reaction>
</comment>
<dbReference type="FunFam" id="3.40.50.1820:FF:000005">
    <property type="entry name" value="Prolyl endopeptidase"/>
    <property type="match status" value="1"/>
</dbReference>
<dbReference type="PANTHER" id="PTHR42881">
    <property type="entry name" value="PROLYL ENDOPEPTIDASE"/>
    <property type="match status" value="1"/>
</dbReference>
<dbReference type="InterPro" id="IPR002470">
    <property type="entry name" value="Peptidase_S9A"/>
</dbReference>
<evidence type="ECO:0000256" key="5">
    <source>
        <dbReference type="ARBA" id="ARBA00022801"/>
    </source>
</evidence>
<dbReference type="InterPro" id="IPR002471">
    <property type="entry name" value="Pept_S9_AS"/>
</dbReference>
<evidence type="ECO:0000259" key="7">
    <source>
        <dbReference type="Pfam" id="PF00326"/>
    </source>
</evidence>
<keyword evidence="4" id="KW-0645">Protease</keyword>
<dbReference type="EMBL" id="CP118166">
    <property type="protein sequence ID" value="WDI30562.1"/>
    <property type="molecule type" value="Genomic_DNA"/>
</dbReference>
<dbReference type="InterPro" id="IPR023302">
    <property type="entry name" value="Pept_S9A_N"/>
</dbReference>
<dbReference type="InterPro" id="IPR029058">
    <property type="entry name" value="AB_hydrolase_fold"/>
</dbReference>
<dbReference type="PRINTS" id="PR00862">
    <property type="entry name" value="PROLIGOPTASE"/>
</dbReference>
<sequence>MNISYPKTRTSNQVDYLFGERVADPYRWLEGDVRESKDVAAWVQAQNDISGGYLNALTYRSEIKARLGMLWNYEKFTLPTKRGERCFFMHNTGLQSQFVLVVQEGERQPRMLLDPNSWSEDGATALAAYFPSPDGKFVAYQVQDGGSDWRTIKIVSVDTGEALSDRIDWVKFSGLSWKKDGSGFFYSRYPEPETGEAFQSLNHNQAVYFHAIGDDQPQDRLIYARAENPEHGFGAEVSSDGETLVITVWRGTDERYEVVLIDLSTLGAAPVELISGFESNYTYIATANNRHFFLTDSNAPRGRVVSTPVDDTVADWLEVIPESENVISGVSIVGGRLFATYMQDVKSAVLTFDLDGALIGDVTLPGVGTASGFGGEPEDTETFFGFESFNQPYTLYRFDVGTGDQKVFKQPDAPFNPDGFVVRQVFYPSKDGTEIPMFIAHRKDLDLSSAKPALLYGYGGFNVPLTPAFSVTRLQWMEMGGVYAVANIRGGGEYGKAWHDAGRLRNKQNAFDDFIAAGEYLIEKGVTSKDRLSIFGGSNGGLLVGAVVNQRPGLFAAAIPAVGVMDMLRFHKFTAGRFWTDDYGDPDEKEHFRNLYAYSPYHNINEGEDYPAVLITTADTDDRVVPGHSFKYAAALQAADIGDKPHLIRIETRAGHGAGKPTEKIIEEYADMWAFLAHHTELEPHLP</sequence>
<gene>
    <name evidence="9" type="ORF">PUV54_11410</name>
</gene>
<reference evidence="9" key="1">
    <citation type="submission" date="2023-02" db="EMBL/GenBank/DDBJ databases">
        <title>Genome sequence of Hyphococcus flavus.</title>
        <authorList>
            <person name="Rong J.-C."/>
            <person name="Zhao Q."/>
            <person name="Yi M."/>
            <person name="Wu J.-Y."/>
        </authorList>
    </citation>
    <scope>NUCLEOTIDE SEQUENCE</scope>
    <source>
        <strain evidence="9">MCCC 1K03223</strain>
    </source>
</reference>
<keyword evidence="5" id="KW-0378">Hydrolase</keyword>
<dbReference type="Gene3D" id="2.130.10.120">
    <property type="entry name" value="Prolyl oligopeptidase, N-terminal domain"/>
    <property type="match status" value="1"/>
</dbReference>
<dbReference type="Proteomes" id="UP001214043">
    <property type="component" value="Chromosome"/>
</dbReference>